<sequence length="327" mass="36511">MAVLWAFSLAYLRPRPRIQLGCITKLTQKRAPIYQNRPTDRTCDLSWPPPGFCDRHRFPLPYFTCVTVSTRDLMLIPLLSPEKEDFVLCIPICDAFGAISESKAGSRMDAKRRRLSKSADPVARRSPPRDLASPSRATRSSTTMAKHTELLLKEVTDGELDKAQKSLAQLKKKLSSATNVLHFLRVEKSLEALVEVFYESFNKLRGTEASDAYANILRESVSVIANCCHFSLESCLRLKSANARVIQFAFRILESGALTSIQIKAGVLRLVANLCEHKETAMCIAEAHQLVDRVSLMINLDDESTSRNALRIVKLLAANFSKITDVG</sequence>
<name>A0A4U5P8S9_STECR</name>
<dbReference type="PANTHER" id="PTHR23312">
    <property type="entry name" value="ARMC5 ARMADILLO REPEAT-CONTAINING -RELATED"/>
    <property type="match status" value="1"/>
</dbReference>
<reference evidence="3 4" key="1">
    <citation type="journal article" date="2015" name="Genome Biol.">
        <title>Comparative genomics of Steinernema reveals deeply conserved gene regulatory networks.</title>
        <authorList>
            <person name="Dillman A.R."/>
            <person name="Macchietto M."/>
            <person name="Porter C.F."/>
            <person name="Rogers A."/>
            <person name="Williams B."/>
            <person name="Antoshechkin I."/>
            <person name="Lee M.M."/>
            <person name="Goodwin Z."/>
            <person name="Lu X."/>
            <person name="Lewis E.E."/>
            <person name="Goodrich-Blair H."/>
            <person name="Stock S.P."/>
            <person name="Adams B.J."/>
            <person name="Sternberg P.W."/>
            <person name="Mortazavi A."/>
        </authorList>
    </citation>
    <scope>NUCLEOTIDE SEQUENCE [LARGE SCALE GENOMIC DNA]</scope>
    <source>
        <strain evidence="3 4">ALL</strain>
    </source>
</reference>
<dbReference type="PANTHER" id="PTHR23312:SF8">
    <property type="entry name" value="ARMADILLO REPEAT-CONTAINING PROTEIN 5"/>
    <property type="match status" value="1"/>
</dbReference>
<dbReference type="Proteomes" id="UP000298663">
    <property type="component" value="Unassembled WGS sequence"/>
</dbReference>
<feature type="coiled-coil region" evidence="1">
    <location>
        <begin position="153"/>
        <end position="187"/>
    </location>
</feature>
<keyword evidence="4" id="KW-1185">Reference proteome</keyword>
<dbReference type="InterPro" id="IPR016024">
    <property type="entry name" value="ARM-type_fold"/>
</dbReference>
<protein>
    <submittedName>
        <fullName evidence="3">Uncharacterized protein</fullName>
    </submittedName>
</protein>
<dbReference type="GO" id="GO:0005829">
    <property type="term" value="C:cytosol"/>
    <property type="evidence" value="ECO:0007669"/>
    <property type="project" value="TreeGrafter"/>
</dbReference>
<dbReference type="GO" id="GO:0009653">
    <property type="term" value="P:anatomical structure morphogenesis"/>
    <property type="evidence" value="ECO:0007669"/>
    <property type="project" value="TreeGrafter"/>
</dbReference>
<dbReference type="EMBL" id="AZBU02000002">
    <property type="protein sequence ID" value="TKR92679.1"/>
    <property type="molecule type" value="Genomic_DNA"/>
</dbReference>
<organism evidence="3 4">
    <name type="scientific">Steinernema carpocapsae</name>
    <name type="common">Entomopathogenic nematode</name>
    <dbReference type="NCBI Taxonomy" id="34508"/>
    <lineage>
        <taxon>Eukaryota</taxon>
        <taxon>Metazoa</taxon>
        <taxon>Ecdysozoa</taxon>
        <taxon>Nematoda</taxon>
        <taxon>Chromadorea</taxon>
        <taxon>Rhabditida</taxon>
        <taxon>Tylenchina</taxon>
        <taxon>Panagrolaimomorpha</taxon>
        <taxon>Strongyloidoidea</taxon>
        <taxon>Steinernematidae</taxon>
        <taxon>Steinernema</taxon>
    </lineage>
</organism>
<feature type="compositionally biased region" description="Low complexity" evidence="2">
    <location>
        <begin position="132"/>
        <end position="143"/>
    </location>
</feature>
<feature type="region of interest" description="Disordered" evidence="2">
    <location>
        <begin position="107"/>
        <end position="143"/>
    </location>
</feature>
<evidence type="ECO:0000313" key="4">
    <source>
        <dbReference type="Proteomes" id="UP000298663"/>
    </source>
</evidence>
<dbReference type="Gene3D" id="1.25.10.10">
    <property type="entry name" value="Leucine-rich Repeat Variant"/>
    <property type="match status" value="1"/>
</dbReference>
<evidence type="ECO:0000256" key="1">
    <source>
        <dbReference type="SAM" id="Coils"/>
    </source>
</evidence>
<proteinExistence type="predicted"/>
<gene>
    <name evidence="3" type="ORF">L596_007286</name>
</gene>
<comment type="caution">
    <text evidence="3">The sequence shown here is derived from an EMBL/GenBank/DDBJ whole genome shotgun (WGS) entry which is preliminary data.</text>
</comment>
<dbReference type="OrthoDB" id="5813172at2759"/>
<reference evidence="3 4" key="2">
    <citation type="journal article" date="2019" name="G3 (Bethesda)">
        <title>Hybrid Assembly of the Genome of the Entomopathogenic Nematode Steinernema carpocapsae Identifies the X-Chromosome.</title>
        <authorList>
            <person name="Serra L."/>
            <person name="Macchietto M."/>
            <person name="Macias-Munoz A."/>
            <person name="McGill C.J."/>
            <person name="Rodriguez I.M."/>
            <person name="Rodriguez B."/>
            <person name="Murad R."/>
            <person name="Mortazavi A."/>
        </authorList>
    </citation>
    <scope>NUCLEOTIDE SEQUENCE [LARGE SCALE GENOMIC DNA]</scope>
    <source>
        <strain evidence="3 4">ALL</strain>
    </source>
</reference>
<keyword evidence="1" id="KW-0175">Coiled coil</keyword>
<accession>A0A4U5P8S9</accession>
<dbReference type="AlphaFoldDB" id="A0A4U5P8S9"/>
<dbReference type="SUPFAM" id="SSF48371">
    <property type="entry name" value="ARM repeat"/>
    <property type="match status" value="1"/>
</dbReference>
<evidence type="ECO:0000313" key="3">
    <source>
        <dbReference type="EMBL" id="TKR92679.1"/>
    </source>
</evidence>
<evidence type="ECO:0000256" key="2">
    <source>
        <dbReference type="SAM" id="MobiDB-lite"/>
    </source>
</evidence>
<dbReference type="InterPro" id="IPR011989">
    <property type="entry name" value="ARM-like"/>
</dbReference>